<dbReference type="EMBL" id="PDUG01000003">
    <property type="protein sequence ID" value="PIC42105.1"/>
    <property type="molecule type" value="Genomic_DNA"/>
</dbReference>
<sequence length="182" mass="21228">MQPHGYTQMTFDPSWNQAAWNQSVAFAMTQSNVANTPGGVYPSYIFGHSESSSGSDESMNSRADPKMSPRYREKRIKNNEAAKKSRKVRKEREMNFAKENQELKQKNAETTELYQKAMTEVDKFREMLNTVVRENNELKMRLAALEHQNKHQQHNVLRDVTNDNHFNIESKYNPNYELKHLG</sequence>
<evidence type="ECO:0000313" key="5">
    <source>
        <dbReference type="Proteomes" id="UP000230233"/>
    </source>
</evidence>
<evidence type="ECO:0000256" key="2">
    <source>
        <dbReference type="SAM" id="MobiDB-lite"/>
    </source>
</evidence>
<dbReference type="SMART" id="SM00338">
    <property type="entry name" value="BRLZ"/>
    <property type="match status" value="1"/>
</dbReference>
<dbReference type="Proteomes" id="UP000230233">
    <property type="component" value="Chromosome III"/>
</dbReference>
<feature type="domain" description="BZIP" evidence="3">
    <location>
        <begin position="68"/>
        <end position="131"/>
    </location>
</feature>
<dbReference type="Gene3D" id="1.20.5.170">
    <property type="match status" value="1"/>
</dbReference>
<feature type="coiled-coil region" evidence="1">
    <location>
        <begin position="89"/>
        <end position="155"/>
    </location>
</feature>
<protein>
    <recommendedName>
        <fullName evidence="3">BZIP domain-containing protein</fullName>
    </recommendedName>
</protein>
<gene>
    <name evidence="4" type="primary">Cni-zip-8</name>
    <name evidence="4" type="synonym">Cnig_chr_III.g9289</name>
    <name evidence="4" type="ORF">B9Z55_009289</name>
</gene>
<evidence type="ECO:0000313" key="4">
    <source>
        <dbReference type="EMBL" id="PIC42105.1"/>
    </source>
</evidence>
<dbReference type="GO" id="GO:0000978">
    <property type="term" value="F:RNA polymerase II cis-regulatory region sequence-specific DNA binding"/>
    <property type="evidence" value="ECO:0007669"/>
    <property type="project" value="TreeGrafter"/>
</dbReference>
<evidence type="ECO:0000259" key="3">
    <source>
        <dbReference type="PROSITE" id="PS50217"/>
    </source>
</evidence>
<dbReference type="InterPro" id="IPR004827">
    <property type="entry name" value="bZIP"/>
</dbReference>
<dbReference type="GO" id="GO:0000981">
    <property type="term" value="F:DNA-binding transcription factor activity, RNA polymerase II-specific"/>
    <property type="evidence" value="ECO:0007669"/>
    <property type="project" value="TreeGrafter"/>
</dbReference>
<dbReference type="SUPFAM" id="SSF57959">
    <property type="entry name" value="Leucine zipper domain"/>
    <property type="match status" value="1"/>
</dbReference>
<dbReference type="Pfam" id="PF07716">
    <property type="entry name" value="bZIP_2"/>
    <property type="match status" value="1"/>
</dbReference>
<proteinExistence type="predicted"/>
<dbReference type="OrthoDB" id="6624782at2759"/>
<dbReference type="InterPro" id="IPR031106">
    <property type="entry name" value="C/EBP"/>
</dbReference>
<name>A0A2G5URB6_9PELO</name>
<comment type="caution">
    <text evidence="4">The sequence shown here is derived from an EMBL/GenBank/DDBJ whole genome shotgun (WGS) entry which is preliminary data.</text>
</comment>
<feature type="region of interest" description="Disordered" evidence="2">
    <location>
        <begin position="49"/>
        <end position="70"/>
    </location>
</feature>
<dbReference type="PROSITE" id="PS50217">
    <property type="entry name" value="BZIP"/>
    <property type="match status" value="1"/>
</dbReference>
<dbReference type="PANTHER" id="PTHR23334">
    <property type="entry name" value="CCAAT/ENHANCER BINDING PROTEIN"/>
    <property type="match status" value="1"/>
</dbReference>
<reference evidence="5" key="1">
    <citation type="submission" date="2017-10" db="EMBL/GenBank/DDBJ databases">
        <title>Rapid genome shrinkage in a self-fertile nematode reveals novel sperm competition proteins.</title>
        <authorList>
            <person name="Yin D."/>
            <person name="Schwarz E.M."/>
            <person name="Thomas C.G."/>
            <person name="Felde R.L."/>
            <person name="Korf I.F."/>
            <person name="Cutter A.D."/>
            <person name="Schartner C.M."/>
            <person name="Ralston E.J."/>
            <person name="Meyer B.J."/>
            <person name="Haag E.S."/>
        </authorList>
    </citation>
    <scope>NUCLEOTIDE SEQUENCE [LARGE SCALE GENOMIC DNA]</scope>
    <source>
        <strain evidence="5">JU1422</strain>
    </source>
</reference>
<evidence type="ECO:0000256" key="1">
    <source>
        <dbReference type="SAM" id="Coils"/>
    </source>
</evidence>
<dbReference type="STRING" id="1611254.A0A2G5URB6"/>
<dbReference type="GO" id="GO:0006351">
    <property type="term" value="P:DNA-templated transcription"/>
    <property type="evidence" value="ECO:0007669"/>
    <property type="project" value="InterPro"/>
</dbReference>
<accession>A0A2G5URB6</accession>
<organism evidence="4 5">
    <name type="scientific">Caenorhabditis nigoni</name>
    <dbReference type="NCBI Taxonomy" id="1611254"/>
    <lineage>
        <taxon>Eukaryota</taxon>
        <taxon>Metazoa</taxon>
        <taxon>Ecdysozoa</taxon>
        <taxon>Nematoda</taxon>
        <taxon>Chromadorea</taxon>
        <taxon>Rhabditida</taxon>
        <taxon>Rhabditina</taxon>
        <taxon>Rhabditomorpha</taxon>
        <taxon>Rhabditoidea</taxon>
        <taxon>Rhabditidae</taxon>
        <taxon>Peloderinae</taxon>
        <taxon>Caenorhabditis</taxon>
    </lineage>
</organism>
<keyword evidence="5" id="KW-1185">Reference proteome</keyword>
<dbReference type="InterPro" id="IPR046347">
    <property type="entry name" value="bZIP_sf"/>
</dbReference>
<keyword evidence="1" id="KW-0175">Coiled coil</keyword>
<dbReference type="AlphaFoldDB" id="A0A2G5URB6"/>
<feature type="compositionally biased region" description="Low complexity" evidence="2">
    <location>
        <begin position="49"/>
        <end position="61"/>
    </location>
</feature>
<dbReference type="PANTHER" id="PTHR23334:SF74">
    <property type="entry name" value="BZIP TRANSCRIPTION FACTOR 8"/>
    <property type="match status" value="1"/>
</dbReference>